<dbReference type="PROSITE" id="PS51355">
    <property type="entry name" value="GLUTATHIONE_PEROXID_3"/>
    <property type="match status" value="1"/>
</dbReference>
<comment type="similarity">
    <text evidence="1 4">Belongs to the glutathione peroxidase family.</text>
</comment>
<proteinExistence type="inferred from homology"/>
<dbReference type="Proteomes" id="UP001597120">
    <property type="component" value="Unassembled WGS sequence"/>
</dbReference>
<dbReference type="PIRSF" id="PIRSF000303">
    <property type="entry name" value="Glutathion_perox"/>
    <property type="match status" value="1"/>
</dbReference>
<dbReference type="Gene3D" id="3.40.30.10">
    <property type="entry name" value="Glutaredoxin"/>
    <property type="match status" value="1"/>
</dbReference>
<name>A0ABW3D6U0_9BACL</name>
<evidence type="ECO:0000256" key="1">
    <source>
        <dbReference type="ARBA" id="ARBA00006926"/>
    </source>
</evidence>
<dbReference type="RefSeq" id="WP_144940419.1">
    <property type="nucleotide sequence ID" value="NZ_JBHTIU010000012.1"/>
</dbReference>
<dbReference type="Pfam" id="PF00255">
    <property type="entry name" value="GSHPx"/>
    <property type="match status" value="1"/>
</dbReference>
<sequence length="159" mass="18188">MKESIYDLTVNRADGQPVKMAEYKGKVLLLVNVASQCGFTPQYEGLEKLHREYKDRGLTVLAFPSNDFGGQEPGTMEEIMTFCRTRYDVTFEVMEKVHAIGEQKHPLYQWLTDASESGEEVKWNFEKFLISRDGQLLARYDSRTGPEDPVLLSDVEKAL</sequence>
<dbReference type="CDD" id="cd00340">
    <property type="entry name" value="GSH_Peroxidase"/>
    <property type="match status" value="1"/>
</dbReference>
<evidence type="ECO:0000256" key="4">
    <source>
        <dbReference type="RuleBase" id="RU000499"/>
    </source>
</evidence>
<comment type="caution">
    <text evidence="5">The sequence shown here is derived from an EMBL/GenBank/DDBJ whole genome shotgun (WGS) entry which is preliminary data.</text>
</comment>
<evidence type="ECO:0000313" key="5">
    <source>
        <dbReference type="EMBL" id="MFD0868424.1"/>
    </source>
</evidence>
<dbReference type="PANTHER" id="PTHR11592">
    <property type="entry name" value="GLUTATHIONE PEROXIDASE"/>
    <property type="match status" value="1"/>
</dbReference>
<evidence type="ECO:0000256" key="2">
    <source>
        <dbReference type="ARBA" id="ARBA00022559"/>
    </source>
</evidence>
<organism evidence="5 6">
    <name type="scientific">Paenibacillus residui</name>
    <dbReference type="NCBI Taxonomy" id="629724"/>
    <lineage>
        <taxon>Bacteria</taxon>
        <taxon>Bacillati</taxon>
        <taxon>Bacillota</taxon>
        <taxon>Bacilli</taxon>
        <taxon>Bacillales</taxon>
        <taxon>Paenibacillaceae</taxon>
        <taxon>Paenibacillus</taxon>
    </lineage>
</organism>
<dbReference type="InterPro" id="IPR036249">
    <property type="entry name" value="Thioredoxin-like_sf"/>
</dbReference>
<keyword evidence="3 4" id="KW-0560">Oxidoreductase</keyword>
<keyword evidence="6" id="KW-1185">Reference proteome</keyword>
<dbReference type="GO" id="GO:0004601">
    <property type="term" value="F:peroxidase activity"/>
    <property type="evidence" value="ECO:0007669"/>
    <property type="project" value="UniProtKB-KW"/>
</dbReference>
<accession>A0ABW3D6U0</accession>
<dbReference type="InterPro" id="IPR000889">
    <property type="entry name" value="Glutathione_peroxidase"/>
</dbReference>
<gene>
    <name evidence="5" type="ORF">ACFQ03_04635</name>
</gene>
<evidence type="ECO:0000256" key="3">
    <source>
        <dbReference type="ARBA" id="ARBA00023002"/>
    </source>
</evidence>
<keyword evidence="2 4" id="KW-0575">Peroxidase</keyword>
<dbReference type="SUPFAM" id="SSF52833">
    <property type="entry name" value="Thioredoxin-like"/>
    <property type="match status" value="1"/>
</dbReference>
<dbReference type="PRINTS" id="PR01011">
    <property type="entry name" value="GLUTPROXDASE"/>
</dbReference>
<dbReference type="PROSITE" id="PS00460">
    <property type="entry name" value="GLUTATHIONE_PEROXID_1"/>
    <property type="match status" value="1"/>
</dbReference>
<dbReference type="PANTHER" id="PTHR11592:SF78">
    <property type="entry name" value="GLUTATHIONE PEROXIDASE"/>
    <property type="match status" value="1"/>
</dbReference>
<reference evidence="6" key="1">
    <citation type="journal article" date="2019" name="Int. J. Syst. Evol. Microbiol.">
        <title>The Global Catalogue of Microorganisms (GCM) 10K type strain sequencing project: providing services to taxonomists for standard genome sequencing and annotation.</title>
        <authorList>
            <consortium name="The Broad Institute Genomics Platform"/>
            <consortium name="The Broad Institute Genome Sequencing Center for Infectious Disease"/>
            <person name="Wu L."/>
            <person name="Ma J."/>
        </authorList>
    </citation>
    <scope>NUCLEOTIDE SEQUENCE [LARGE SCALE GENOMIC DNA]</scope>
    <source>
        <strain evidence="6">CCUG 57263</strain>
    </source>
</reference>
<evidence type="ECO:0000313" key="6">
    <source>
        <dbReference type="Proteomes" id="UP001597120"/>
    </source>
</evidence>
<dbReference type="InterPro" id="IPR029759">
    <property type="entry name" value="GPX_AS"/>
</dbReference>
<protein>
    <recommendedName>
        <fullName evidence="4">Glutathione peroxidase</fullName>
    </recommendedName>
</protein>
<dbReference type="EMBL" id="JBHTIU010000012">
    <property type="protein sequence ID" value="MFD0868424.1"/>
    <property type="molecule type" value="Genomic_DNA"/>
</dbReference>